<dbReference type="PANTHER" id="PTHR30386:SF19">
    <property type="entry name" value="MULTIDRUG EXPORT PROTEIN EMRA-RELATED"/>
    <property type="match status" value="1"/>
</dbReference>
<dbReference type="OrthoDB" id="9811754at2"/>
<dbReference type="Gene3D" id="2.40.50.100">
    <property type="match status" value="1"/>
</dbReference>
<dbReference type="AlphaFoldDB" id="A0A1I3IS37"/>
<accession>A0A1I3IS37</accession>
<keyword evidence="2" id="KW-0175">Coiled coil</keyword>
<dbReference type="Gene3D" id="2.40.30.170">
    <property type="match status" value="1"/>
</dbReference>
<protein>
    <submittedName>
        <fullName evidence="6">Membrane fusion protein, multidrug efflux system</fullName>
    </submittedName>
</protein>
<evidence type="ECO:0000256" key="3">
    <source>
        <dbReference type="SAM" id="MobiDB-lite"/>
    </source>
</evidence>
<proteinExistence type="predicted"/>
<gene>
    <name evidence="6" type="ORF">SAMN05192543_103386</name>
</gene>
<dbReference type="RefSeq" id="WP_091011311.1">
    <property type="nucleotide sequence ID" value="NZ_CP041745.1"/>
</dbReference>
<dbReference type="InterPro" id="IPR058633">
    <property type="entry name" value="EmrA/FarA_HH"/>
</dbReference>
<keyword evidence="4" id="KW-0812">Transmembrane</keyword>
<dbReference type="EMBL" id="FOQU01000003">
    <property type="protein sequence ID" value="SFI50593.1"/>
    <property type="molecule type" value="Genomic_DNA"/>
</dbReference>
<dbReference type="SUPFAM" id="SSF111369">
    <property type="entry name" value="HlyD-like secretion proteins"/>
    <property type="match status" value="1"/>
</dbReference>
<evidence type="ECO:0000256" key="2">
    <source>
        <dbReference type="SAM" id="Coils"/>
    </source>
</evidence>
<name>A0A1I3IS37_9BURK</name>
<evidence type="ECO:0000313" key="7">
    <source>
        <dbReference type="Proteomes" id="UP000199548"/>
    </source>
</evidence>
<keyword evidence="4" id="KW-0472">Membrane</keyword>
<organism evidence="6 7">
    <name type="scientific">Paraburkholderia megapolitana</name>
    <dbReference type="NCBI Taxonomy" id="420953"/>
    <lineage>
        <taxon>Bacteria</taxon>
        <taxon>Pseudomonadati</taxon>
        <taxon>Pseudomonadota</taxon>
        <taxon>Betaproteobacteria</taxon>
        <taxon>Burkholderiales</taxon>
        <taxon>Burkholderiaceae</taxon>
        <taxon>Paraburkholderia</taxon>
    </lineage>
</organism>
<comment type="subcellular location">
    <subcellularLocation>
        <location evidence="1">Cell envelope</location>
    </subcellularLocation>
</comment>
<dbReference type="GO" id="GO:0030313">
    <property type="term" value="C:cell envelope"/>
    <property type="evidence" value="ECO:0007669"/>
    <property type="project" value="UniProtKB-SubCell"/>
</dbReference>
<dbReference type="Gene3D" id="1.10.287.470">
    <property type="entry name" value="Helix hairpin bin"/>
    <property type="match status" value="1"/>
</dbReference>
<feature type="region of interest" description="Disordered" evidence="3">
    <location>
        <begin position="1"/>
        <end position="34"/>
    </location>
</feature>
<dbReference type="PANTHER" id="PTHR30386">
    <property type="entry name" value="MEMBRANE FUSION SUBUNIT OF EMRAB-TOLC MULTIDRUG EFFLUX PUMP"/>
    <property type="match status" value="1"/>
</dbReference>
<keyword evidence="4" id="KW-1133">Transmembrane helix</keyword>
<dbReference type="Pfam" id="PF25885">
    <property type="entry name" value="HH_EMRA"/>
    <property type="match status" value="1"/>
</dbReference>
<feature type="transmembrane region" description="Helical" evidence="4">
    <location>
        <begin position="42"/>
        <end position="63"/>
    </location>
</feature>
<dbReference type="STRING" id="420953.SAMN05192543_103386"/>
<dbReference type="GO" id="GO:0055085">
    <property type="term" value="P:transmembrane transport"/>
    <property type="evidence" value="ECO:0007669"/>
    <property type="project" value="InterPro"/>
</dbReference>
<evidence type="ECO:0000256" key="4">
    <source>
        <dbReference type="SAM" id="Phobius"/>
    </source>
</evidence>
<sequence length="435" mass="45274">MTQPDTAAAAASAGDGKSATPTAAPGSPATEPASQAARRRRYFRCFGAVLVLFALASGAFSWLTGRGTESTDDAYVAGDVVQVSSQIPGTAVAVIAQNTDWVDAGAPLVELDQADARLSLDSAVEQLAHAVREYRAAHADAERENAQTRLRETDAARAADDLQRRLSLARDGGVALEDIRHARDSVSAAAASLDAQRAAYMSSAARTDGTTIDSNPLVRAAAAQVRSAALALHRTEIRAPLAGLVTRRVVQVGERVTPGGAVMAIVPLDRVWVEANFKESQLREMHAGQPVELQADLYGSSIVYHGRIEGFEAGTGAAFASVPAQNATGNWIKVVQRVPVRIALDPRELRAHPLRIGLSMNAAVSVGESSGNGGSSAHAGTAVAMPLVAAATAHPVDITEIFRGDENIGDKLVAQTIRANSPVPQAALSARKPGA</sequence>
<evidence type="ECO:0000313" key="6">
    <source>
        <dbReference type="EMBL" id="SFI50593.1"/>
    </source>
</evidence>
<dbReference type="Proteomes" id="UP000199548">
    <property type="component" value="Unassembled WGS sequence"/>
</dbReference>
<dbReference type="InterPro" id="IPR050739">
    <property type="entry name" value="MFP"/>
</dbReference>
<evidence type="ECO:0000256" key="1">
    <source>
        <dbReference type="ARBA" id="ARBA00004196"/>
    </source>
</evidence>
<evidence type="ECO:0000259" key="5">
    <source>
        <dbReference type="Pfam" id="PF25885"/>
    </source>
</evidence>
<feature type="coiled-coil region" evidence="2">
    <location>
        <begin position="124"/>
        <end position="151"/>
    </location>
</feature>
<keyword evidence="7" id="KW-1185">Reference proteome</keyword>
<reference evidence="6 7" key="1">
    <citation type="submission" date="2016-10" db="EMBL/GenBank/DDBJ databases">
        <authorList>
            <person name="de Groot N.N."/>
        </authorList>
    </citation>
    <scope>NUCLEOTIDE SEQUENCE [LARGE SCALE GENOMIC DNA]</scope>
    <source>
        <strain evidence="6 7">LMG 23650</strain>
    </source>
</reference>
<feature type="domain" description="Multidrug export protein EmrA/FarA alpha-helical hairpin" evidence="5">
    <location>
        <begin position="115"/>
        <end position="235"/>
    </location>
</feature>